<evidence type="ECO:0000256" key="2">
    <source>
        <dbReference type="ARBA" id="ARBA00022475"/>
    </source>
</evidence>
<comment type="subcellular location">
    <subcellularLocation>
        <location evidence="1">Cell membrane</location>
        <topology evidence="1">Multi-pass membrane protein</topology>
    </subcellularLocation>
</comment>
<keyword evidence="2" id="KW-1003">Cell membrane</keyword>
<evidence type="ECO:0000256" key="4">
    <source>
        <dbReference type="ARBA" id="ARBA00022989"/>
    </source>
</evidence>
<evidence type="ECO:0000256" key="3">
    <source>
        <dbReference type="ARBA" id="ARBA00022692"/>
    </source>
</evidence>
<evidence type="ECO:0000259" key="8">
    <source>
        <dbReference type="Pfam" id="PF13396"/>
    </source>
</evidence>
<reference evidence="9 10" key="1">
    <citation type="submission" date="2016-11" db="EMBL/GenBank/DDBJ databases">
        <authorList>
            <person name="Jaros S."/>
            <person name="Januszkiewicz K."/>
            <person name="Wedrychowicz H."/>
        </authorList>
    </citation>
    <scope>NUCLEOTIDE SEQUENCE [LARGE SCALE GENOMIC DNA]</scope>
    <source>
        <strain evidence="9 10">DSM 45627</strain>
    </source>
</reference>
<keyword evidence="5 7" id="KW-0472">Membrane</keyword>
<name>A0A1M5IC63_9ACTN</name>
<feature type="transmembrane region" description="Helical" evidence="7">
    <location>
        <begin position="6"/>
        <end position="31"/>
    </location>
</feature>
<evidence type="ECO:0000256" key="7">
    <source>
        <dbReference type="SAM" id="Phobius"/>
    </source>
</evidence>
<keyword evidence="10" id="KW-1185">Reference proteome</keyword>
<dbReference type="Pfam" id="PF13396">
    <property type="entry name" value="PLDc_N"/>
    <property type="match status" value="1"/>
</dbReference>
<protein>
    <submittedName>
        <fullName evidence="9">Phospholipase_D-nuclease N-terminal</fullName>
    </submittedName>
</protein>
<evidence type="ECO:0000256" key="1">
    <source>
        <dbReference type="ARBA" id="ARBA00004651"/>
    </source>
</evidence>
<keyword evidence="3 7" id="KW-0812">Transmembrane</keyword>
<dbReference type="STRING" id="1206085.SAMN05443575_1842"/>
<keyword evidence="4 7" id="KW-1133">Transmembrane helix</keyword>
<feature type="region of interest" description="Disordered" evidence="6">
    <location>
        <begin position="65"/>
        <end position="99"/>
    </location>
</feature>
<accession>A0A1M5IC63</accession>
<feature type="transmembrane region" description="Helical" evidence="7">
    <location>
        <begin position="43"/>
        <end position="63"/>
    </location>
</feature>
<evidence type="ECO:0000313" key="9">
    <source>
        <dbReference type="EMBL" id="SHG25851.1"/>
    </source>
</evidence>
<proteinExistence type="predicted"/>
<dbReference type="Proteomes" id="UP000186132">
    <property type="component" value="Unassembled WGS sequence"/>
</dbReference>
<evidence type="ECO:0000313" key="10">
    <source>
        <dbReference type="Proteomes" id="UP000186132"/>
    </source>
</evidence>
<evidence type="ECO:0000256" key="5">
    <source>
        <dbReference type="ARBA" id="ARBA00023136"/>
    </source>
</evidence>
<sequence>MCHDLAVLYADGLLGLILFGLWLFCVIDVITTDESSMRNLPKLPWVLIVVLLFDIGALAWLIAGRPWPASGPRSAPTRTSRAYPEYDRPGRHVPQNPDDDDAFLAQVRARAEEQRRQYQERRKRELDDERGRLTRRPEDDQL</sequence>
<evidence type="ECO:0000256" key="6">
    <source>
        <dbReference type="SAM" id="MobiDB-lite"/>
    </source>
</evidence>
<dbReference type="AlphaFoldDB" id="A0A1M5IC63"/>
<dbReference type="EMBL" id="FQVU01000002">
    <property type="protein sequence ID" value="SHG25851.1"/>
    <property type="molecule type" value="Genomic_DNA"/>
</dbReference>
<feature type="region of interest" description="Disordered" evidence="6">
    <location>
        <begin position="111"/>
        <end position="142"/>
    </location>
</feature>
<feature type="domain" description="Cardiolipin synthase N-terminal" evidence="8">
    <location>
        <begin position="21"/>
        <end position="65"/>
    </location>
</feature>
<dbReference type="GO" id="GO:0005886">
    <property type="term" value="C:plasma membrane"/>
    <property type="evidence" value="ECO:0007669"/>
    <property type="project" value="UniProtKB-SubCell"/>
</dbReference>
<gene>
    <name evidence="9" type="ORF">SAMN05443575_1842</name>
</gene>
<dbReference type="InterPro" id="IPR027379">
    <property type="entry name" value="CLS_N"/>
</dbReference>
<organism evidence="9 10">
    <name type="scientific">Jatrophihabitans endophyticus</name>
    <dbReference type="NCBI Taxonomy" id="1206085"/>
    <lineage>
        <taxon>Bacteria</taxon>
        <taxon>Bacillati</taxon>
        <taxon>Actinomycetota</taxon>
        <taxon>Actinomycetes</taxon>
        <taxon>Jatrophihabitantales</taxon>
        <taxon>Jatrophihabitantaceae</taxon>
        <taxon>Jatrophihabitans</taxon>
    </lineage>
</organism>